<feature type="chain" id="PRO_5040436681" description="Phosphatidylglycerol/phosphatidylinositol transfer protein" evidence="2">
    <location>
        <begin position="21"/>
        <end position="158"/>
    </location>
</feature>
<evidence type="ECO:0000256" key="1">
    <source>
        <dbReference type="ARBA" id="ARBA00016056"/>
    </source>
</evidence>
<dbReference type="AlphaFoldDB" id="A0A9P6UCV8"/>
<evidence type="ECO:0000256" key="2">
    <source>
        <dbReference type="SAM" id="SignalP"/>
    </source>
</evidence>
<comment type="caution">
    <text evidence="4">The sequence shown here is derived from an EMBL/GenBank/DDBJ whole genome shotgun (WGS) entry which is preliminary data.</text>
</comment>
<proteinExistence type="predicted"/>
<sequence>MKLAALIAIFACAGLSEVAAQGGTYTNFSRYYETPAQFEETSVTLSPYPLCINKPFCVTLTGNLSTAIIPGAVYQIYGRYLGRLFYSDRDDDLCASLAAAGTPCPIAIGTNTLTLCRNVKPNLPPNFPVLWYYTATNGDGGVITSQKSNSVITAKNCS</sequence>
<dbReference type="OrthoDB" id="2440493at2759"/>
<evidence type="ECO:0000313" key="4">
    <source>
        <dbReference type="EMBL" id="KAG0276340.1"/>
    </source>
</evidence>
<dbReference type="InterPro" id="IPR014756">
    <property type="entry name" value="Ig_E-set"/>
</dbReference>
<reference evidence="4" key="1">
    <citation type="journal article" date="2020" name="Fungal Divers.">
        <title>Resolving the Mortierellaceae phylogeny through synthesis of multi-gene phylogenetics and phylogenomics.</title>
        <authorList>
            <person name="Vandepol N."/>
            <person name="Liber J."/>
            <person name="Desiro A."/>
            <person name="Na H."/>
            <person name="Kennedy M."/>
            <person name="Barry K."/>
            <person name="Grigoriev I.V."/>
            <person name="Miller A.N."/>
            <person name="O'Donnell K."/>
            <person name="Stajich J.E."/>
            <person name="Bonito G."/>
        </authorList>
    </citation>
    <scope>NUCLEOTIDE SEQUENCE</scope>
    <source>
        <strain evidence="4">NVP60</strain>
    </source>
</reference>
<name>A0A9P6UCV8_9FUNG</name>
<keyword evidence="5" id="KW-1185">Reference proteome</keyword>
<feature type="signal peptide" evidence="2">
    <location>
        <begin position="1"/>
        <end position="20"/>
    </location>
</feature>
<dbReference type="Proteomes" id="UP000823405">
    <property type="component" value="Unassembled WGS sequence"/>
</dbReference>
<dbReference type="Pfam" id="PF02221">
    <property type="entry name" value="E1_DerP2_DerF2"/>
    <property type="match status" value="1"/>
</dbReference>
<feature type="domain" description="MD-2-related lipid-recognition" evidence="3">
    <location>
        <begin position="39"/>
        <end position="125"/>
    </location>
</feature>
<keyword evidence="2" id="KW-0732">Signal</keyword>
<dbReference type="EMBL" id="JAAAIN010005078">
    <property type="protein sequence ID" value="KAG0276340.1"/>
    <property type="molecule type" value="Genomic_DNA"/>
</dbReference>
<dbReference type="InterPro" id="IPR003172">
    <property type="entry name" value="ML_dom"/>
</dbReference>
<protein>
    <recommendedName>
        <fullName evidence="1">Phosphatidylglycerol/phosphatidylinositol transfer protein</fullName>
    </recommendedName>
</protein>
<dbReference type="SUPFAM" id="SSF81296">
    <property type="entry name" value="E set domains"/>
    <property type="match status" value="1"/>
</dbReference>
<organism evidence="4 5">
    <name type="scientific">Linnemannia gamsii</name>
    <dbReference type="NCBI Taxonomy" id="64522"/>
    <lineage>
        <taxon>Eukaryota</taxon>
        <taxon>Fungi</taxon>
        <taxon>Fungi incertae sedis</taxon>
        <taxon>Mucoromycota</taxon>
        <taxon>Mortierellomycotina</taxon>
        <taxon>Mortierellomycetes</taxon>
        <taxon>Mortierellales</taxon>
        <taxon>Mortierellaceae</taxon>
        <taxon>Linnemannia</taxon>
    </lineage>
</organism>
<evidence type="ECO:0000259" key="3">
    <source>
        <dbReference type="Pfam" id="PF02221"/>
    </source>
</evidence>
<gene>
    <name evidence="4" type="ORF">BGZ97_010098</name>
</gene>
<accession>A0A9P6UCV8</accession>
<evidence type="ECO:0000313" key="5">
    <source>
        <dbReference type="Proteomes" id="UP000823405"/>
    </source>
</evidence>